<dbReference type="EMBL" id="MAMP01000026">
    <property type="protein sequence ID" value="OES43379.1"/>
    <property type="molecule type" value="Genomic_DNA"/>
</dbReference>
<dbReference type="AlphaFoldDB" id="A0A1E7DK07"/>
<dbReference type="STRING" id="1714016.BA724_14090"/>
<evidence type="ECO:0000313" key="2">
    <source>
        <dbReference type="Proteomes" id="UP000095658"/>
    </source>
</evidence>
<accession>A0A1E7DK07</accession>
<evidence type="ECO:0000313" key="1">
    <source>
        <dbReference type="EMBL" id="OES43379.1"/>
    </source>
</evidence>
<comment type="caution">
    <text evidence="1">The sequence shown here is derived from an EMBL/GenBank/DDBJ whole genome shotgun (WGS) entry which is preliminary data.</text>
</comment>
<gene>
    <name evidence="1" type="ORF">BA724_14090</name>
</gene>
<sequence>MESLSLYELPTCDSVKTFEGKTYKLKGFMGIEQSSGEVEHVSELYYRTRTVVTNNCVVAKRKNVNDELQKIKGKKLKAK</sequence>
<protein>
    <submittedName>
        <fullName evidence="1">Uncharacterized protein</fullName>
    </submittedName>
</protein>
<organism evidence="1 2">
    <name type="scientific">Domibacillus iocasae</name>
    <dbReference type="NCBI Taxonomy" id="1714016"/>
    <lineage>
        <taxon>Bacteria</taxon>
        <taxon>Bacillati</taxon>
        <taxon>Bacillota</taxon>
        <taxon>Bacilli</taxon>
        <taxon>Bacillales</taxon>
        <taxon>Bacillaceae</taxon>
        <taxon>Domibacillus</taxon>
    </lineage>
</organism>
<dbReference type="Proteomes" id="UP000095658">
    <property type="component" value="Unassembled WGS sequence"/>
</dbReference>
<proteinExistence type="predicted"/>
<reference evidence="1 2" key="1">
    <citation type="submission" date="2016-06" db="EMBL/GenBank/DDBJ databases">
        <title>Domibacillus iocasae genome sequencing.</title>
        <authorList>
            <person name="Verma A."/>
            <person name="Pal Y."/>
            <person name="Ojha A.K."/>
            <person name="Krishnamurthi S."/>
        </authorList>
    </citation>
    <scope>NUCLEOTIDE SEQUENCE [LARGE SCALE GENOMIC DNA]</scope>
    <source>
        <strain evidence="1 2">DSM 29979</strain>
    </source>
</reference>
<name>A0A1E7DK07_9BACI</name>
<keyword evidence="2" id="KW-1185">Reference proteome</keyword>